<evidence type="ECO:0000313" key="9">
    <source>
        <dbReference type="EMBL" id="CAD7658935.1"/>
    </source>
</evidence>
<evidence type="ECO:0000259" key="8">
    <source>
        <dbReference type="Pfam" id="PF17189"/>
    </source>
</evidence>
<dbReference type="SUPFAM" id="SSF51011">
    <property type="entry name" value="Glycosyl hydrolase domain"/>
    <property type="match status" value="1"/>
</dbReference>
<dbReference type="SUPFAM" id="SSF51445">
    <property type="entry name" value="(Trans)glycosidases"/>
    <property type="match status" value="1"/>
</dbReference>
<dbReference type="AlphaFoldDB" id="A0A7R9MF04"/>
<evidence type="ECO:0000313" key="10">
    <source>
        <dbReference type="Proteomes" id="UP000728032"/>
    </source>
</evidence>
<dbReference type="Pfam" id="PF17189">
    <property type="entry name" value="Glyco_hydro_30C"/>
    <property type="match status" value="1"/>
</dbReference>
<dbReference type="EMBL" id="CAJPVJ010016157">
    <property type="protein sequence ID" value="CAG2176121.1"/>
    <property type="molecule type" value="Genomic_DNA"/>
</dbReference>
<dbReference type="Proteomes" id="UP000728032">
    <property type="component" value="Unassembled WGS sequence"/>
</dbReference>
<evidence type="ECO:0000256" key="6">
    <source>
        <dbReference type="RuleBase" id="RU361188"/>
    </source>
</evidence>
<dbReference type="Gene3D" id="3.20.20.80">
    <property type="entry name" value="Glycosidases"/>
    <property type="match status" value="1"/>
</dbReference>
<evidence type="ECO:0000256" key="4">
    <source>
        <dbReference type="ARBA" id="ARBA00022729"/>
    </source>
</evidence>
<dbReference type="InterPro" id="IPR033453">
    <property type="entry name" value="Glyco_hydro_30_TIM-barrel"/>
</dbReference>
<protein>
    <recommendedName>
        <fullName evidence="3 6">Glucosylceramidase</fullName>
        <ecNumber evidence="3 6">3.2.1.45</ecNumber>
    </recommendedName>
</protein>
<dbReference type="GO" id="GO:0004348">
    <property type="term" value="F:glucosylceramidase activity"/>
    <property type="evidence" value="ECO:0007669"/>
    <property type="project" value="UniProtKB-EC"/>
</dbReference>
<dbReference type="InterPro" id="IPR001139">
    <property type="entry name" value="Glyco_hydro_30"/>
</dbReference>
<feature type="domain" description="Glycosyl hydrolase family 30 beta sandwich" evidence="8">
    <location>
        <begin position="436"/>
        <end position="477"/>
    </location>
</feature>
<evidence type="ECO:0000256" key="1">
    <source>
        <dbReference type="ARBA" id="ARBA00001013"/>
    </source>
</evidence>
<dbReference type="GO" id="GO:0016020">
    <property type="term" value="C:membrane"/>
    <property type="evidence" value="ECO:0007669"/>
    <property type="project" value="GOC"/>
</dbReference>
<dbReference type="PANTHER" id="PTHR11069:SF23">
    <property type="entry name" value="LYSOSOMAL ACID GLUCOSYLCERAMIDASE"/>
    <property type="match status" value="1"/>
</dbReference>
<dbReference type="EC" id="3.2.1.45" evidence="3 6"/>
<dbReference type="Pfam" id="PF02055">
    <property type="entry name" value="Glyco_hydro_30"/>
    <property type="match status" value="1"/>
</dbReference>
<proteinExistence type="inferred from homology"/>
<dbReference type="PRINTS" id="PR00843">
    <property type="entry name" value="GLHYDRLASE30"/>
</dbReference>
<dbReference type="InterPro" id="IPR017853">
    <property type="entry name" value="GH"/>
</dbReference>
<keyword evidence="6" id="KW-0443">Lipid metabolism</keyword>
<evidence type="ECO:0000256" key="3">
    <source>
        <dbReference type="ARBA" id="ARBA00012658"/>
    </source>
</evidence>
<organism evidence="9">
    <name type="scientific">Oppiella nova</name>
    <dbReference type="NCBI Taxonomy" id="334625"/>
    <lineage>
        <taxon>Eukaryota</taxon>
        <taxon>Metazoa</taxon>
        <taxon>Ecdysozoa</taxon>
        <taxon>Arthropoda</taxon>
        <taxon>Chelicerata</taxon>
        <taxon>Arachnida</taxon>
        <taxon>Acari</taxon>
        <taxon>Acariformes</taxon>
        <taxon>Sarcoptiformes</taxon>
        <taxon>Oribatida</taxon>
        <taxon>Brachypylina</taxon>
        <taxon>Oppioidea</taxon>
        <taxon>Oppiidae</taxon>
        <taxon>Oppiella</taxon>
    </lineage>
</organism>
<feature type="non-terminal residue" evidence="9">
    <location>
        <position position="479"/>
    </location>
</feature>
<dbReference type="InterPro" id="IPR033452">
    <property type="entry name" value="GH30_C"/>
</dbReference>
<keyword evidence="10" id="KW-1185">Reference proteome</keyword>
<evidence type="ECO:0000259" key="7">
    <source>
        <dbReference type="Pfam" id="PF02055"/>
    </source>
</evidence>
<name>A0A7R9MF04_9ACAR</name>
<keyword evidence="6" id="KW-0326">Glycosidase</keyword>
<keyword evidence="6" id="KW-0746">Sphingolipid metabolism</keyword>
<keyword evidence="4" id="KW-0732">Signal</keyword>
<dbReference type="GO" id="GO:0006680">
    <property type="term" value="P:glucosylceramide catabolic process"/>
    <property type="evidence" value="ECO:0007669"/>
    <property type="project" value="TreeGrafter"/>
</dbReference>
<dbReference type="EMBL" id="OC930982">
    <property type="protein sequence ID" value="CAD7658935.1"/>
    <property type="molecule type" value="Genomic_DNA"/>
</dbReference>
<dbReference type="OrthoDB" id="2160638at2759"/>
<feature type="domain" description="Glycosyl hydrolase family 30 TIM-barrel" evidence="7">
    <location>
        <begin position="88"/>
        <end position="433"/>
    </location>
</feature>
<gene>
    <name evidence="9" type="ORF">ONB1V03_LOCUS15555</name>
</gene>
<sequence length="479" mass="54715">RRHIEDSDTVCVCNSTYCDDFPPIVRPKVGYVLVYESNKNGDRFKESSLKFKSFYGNKNCVKNNCLKKGKENQIIISVDKNHKYQKLYGFGNAFTDSAGYMLSSVDPSLASAIINSYFSANGIEFSFGRVPISGTDYSLRPYTYDDVYNDYTLKYFSLQKEDFEYKIPYIKQAQSVCPHTLKLIGSNWSPPVWMKQIEEFIAHSELKGDVGGQYYQILANYLLKFLEAYKENGINLWGLTTENEPVDDHKLNNLKMSPEQIRYFIEHNLGPTLAKAGYNKNKLKLMILDDNTPFLANWTDIILADNRLAQYVSGIASHWYYNELIGARSVAEILEYVHHKHPDYFILNTEACILNGPGNGKWSYAERYAFDIINQLNHWAVGWIEWNMALDLNGGPTWFERQGCGGPVYINPLKGEAYKQPTFYALGQFSKFISPDSVRIGHELVSSVDDIYVLTAKRPDNGVVVVVLNRGDDIMELNL</sequence>
<reference evidence="9" key="1">
    <citation type="submission" date="2020-11" db="EMBL/GenBank/DDBJ databases">
        <authorList>
            <person name="Tran Van P."/>
        </authorList>
    </citation>
    <scope>NUCLEOTIDE SEQUENCE</scope>
</reference>
<keyword evidence="5 6" id="KW-0378">Hydrolase</keyword>
<accession>A0A7R9MF04</accession>
<dbReference type="PANTHER" id="PTHR11069">
    <property type="entry name" value="GLUCOSYLCERAMIDASE"/>
    <property type="match status" value="1"/>
</dbReference>
<comment type="similarity">
    <text evidence="2 6">Belongs to the glycosyl hydrolase 30 family.</text>
</comment>
<comment type="catalytic activity">
    <reaction evidence="1">
        <text>a beta-D-glucosyl-(1&lt;-&gt;1')-N-acylsphing-4-enine + H2O = an N-acylsphing-4-enine + D-glucose</text>
        <dbReference type="Rhea" id="RHEA:13269"/>
        <dbReference type="ChEBI" id="CHEBI:4167"/>
        <dbReference type="ChEBI" id="CHEBI:15377"/>
        <dbReference type="ChEBI" id="CHEBI:22801"/>
        <dbReference type="ChEBI" id="CHEBI:52639"/>
        <dbReference type="EC" id="3.2.1.45"/>
    </reaction>
    <physiologicalReaction direction="left-to-right" evidence="1">
        <dbReference type="Rhea" id="RHEA:13270"/>
    </physiologicalReaction>
</comment>
<evidence type="ECO:0000256" key="2">
    <source>
        <dbReference type="ARBA" id="ARBA00005382"/>
    </source>
</evidence>
<evidence type="ECO:0000256" key="5">
    <source>
        <dbReference type="ARBA" id="ARBA00022801"/>
    </source>
</evidence>